<evidence type="ECO:0000313" key="2">
    <source>
        <dbReference type="Proteomes" id="UP001233999"/>
    </source>
</evidence>
<dbReference type="AlphaFoldDB" id="A0AAD7ZFB6"/>
<feature type="non-terminal residue" evidence="1">
    <location>
        <position position="1"/>
    </location>
</feature>
<name>A0AAD7ZFB6_DIPPU</name>
<keyword evidence="2" id="KW-1185">Reference proteome</keyword>
<organism evidence="1 2">
    <name type="scientific">Diploptera punctata</name>
    <name type="common">Pacific beetle cockroach</name>
    <dbReference type="NCBI Taxonomy" id="6984"/>
    <lineage>
        <taxon>Eukaryota</taxon>
        <taxon>Metazoa</taxon>
        <taxon>Ecdysozoa</taxon>
        <taxon>Arthropoda</taxon>
        <taxon>Hexapoda</taxon>
        <taxon>Insecta</taxon>
        <taxon>Pterygota</taxon>
        <taxon>Neoptera</taxon>
        <taxon>Polyneoptera</taxon>
        <taxon>Dictyoptera</taxon>
        <taxon>Blattodea</taxon>
        <taxon>Blaberoidea</taxon>
        <taxon>Blaberidae</taxon>
        <taxon>Diplopterinae</taxon>
        <taxon>Diploptera</taxon>
    </lineage>
</organism>
<evidence type="ECO:0000313" key="1">
    <source>
        <dbReference type="EMBL" id="KAJ9579549.1"/>
    </source>
</evidence>
<sequence length="97" mass="11513">LHFGSKNFNSPIFIFLLATRMRHNTKHVLTGTGLKRIKKADWNRIKKMKLCTMLKLVYVCECVRYFIYNKRESVGSWSFIYYAIFKNAVTRLFGELP</sequence>
<dbReference type="Proteomes" id="UP001233999">
    <property type="component" value="Unassembled WGS sequence"/>
</dbReference>
<dbReference type="EMBL" id="JASPKZ010008386">
    <property type="protein sequence ID" value="KAJ9579549.1"/>
    <property type="molecule type" value="Genomic_DNA"/>
</dbReference>
<protein>
    <submittedName>
        <fullName evidence="1">Uncharacterized protein</fullName>
    </submittedName>
</protein>
<feature type="non-terminal residue" evidence="1">
    <location>
        <position position="97"/>
    </location>
</feature>
<reference evidence="1" key="2">
    <citation type="submission" date="2023-05" db="EMBL/GenBank/DDBJ databases">
        <authorList>
            <person name="Fouks B."/>
        </authorList>
    </citation>
    <scope>NUCLEOTIDE SEQUENCE</scope>
    <source>
        <strain evidence="1">Stay&amp;Tobe</strain>
        <tissue evidence="1">Testes</tissue>
    </source>
</reference>
<reference evidence="1" key="1">
    <citation type="journal article" date="2023" name="IScience">
        <title>Live-bearing cockroach genome reveals convergent evolutionary mechanisms linked to viviparity in insects and beyond.</title>
        <authorList>
            <person name="Fouks B."/>
            <person name="Harrison M.C."/>
            <person name="Mikhailova A.A."/>
            <person name="Marchal E."/>
            <person name="English S."/>
            <person name="Carruthers M."/>
            <person name="Jennings E.C."/>
            <person name="Chiamaka E.L."/>
            <person name="Frigard R.A."/>
            <person name="Pippel M."/>
            <person name="Attardo G.M."/>
            <person name="Benoit J.B."/>
            <person name="Bornberg-Bauer E."/>
            <person name="Tobe S.S."/>
        </authorList>
    </citation>
    <scope>NUCLEOTIDE SEQUENCE</scope>
    <source>
        <strain evidence="1">Stay&amp;Tobe</strain>
    </source>
</reference>
<comment type="caution">
    <text evidence="1">The sequence shown here is derived from an EMBL/GenBank/DDBJ whole genome shotgun (WGS) entry which is preliminary data.</text>
</comment>
<accession>A0AAD7ZFB6</accession>
<gene>
    <name evidence="1" type="ORF">L9F63_004808</name>
</gene>
<proteinExistence type="predicted"/>